<feature type="region of interest" description="Disordered" evidence="1">
    <location>
        <begin position="201"/>
        <end position="238"/>
    </location>
</feature>
<dbReference type="EMBL" id="FQNC01000042">
    <property type="protein sequence ID" value="SGY39567.1"/>
    <property type="molecule type" value="Genomic_DNA"/>
</dbReference>
<name>A0A2X0MN82_9BASI</name>
<dbReference type="Proteomes" id="UP000249464">
    <property type="component" value="Unassembled WGS sequence"/>
</dbReference>
<sequence>MLNSGGSSSLWTRAREAEQLPQLDCWDLTIPIGQVQLANLAFGRTCRGCGKGNARKVDWFLRARLCSSCFRSKLFPDRLVLEGPDEPDPAFAQYFMGTKRYTPRSRTGKKWKMIRTFFFEPALAATSEWLSTLFKPVLDEAESRVLEPEDVEDLFDRPTEQIQRRLDERQRWVDAIQRDGQRLTEWSLLRHSAFQTGATTLSTARAQAQAHQPPPRRVPTRSQNENRPNATGGGGGLS</sequence>
<dbReference type="AlphaFoldDB" id="A0A2X0MN82"/>
<protein>
    <submittedName>
        <fullName evidence="2">BQ5605_C003g02237 protein</fullName>
    </submittedName>
</protein>
<organism evidence="2 3">
    <name type="scientific">Microbotryum silenes-dioicae</name>
    <dbReference type="NCBI Taxonomy" id="796604"/>
    <lineage>
        <taxon>Eukaryota</taxon>
        <taxon>Fungi</taxon>
        <taxon>Dikarya</taxon>
        <taxon>Basidiomycota</taxon>
        <taxon>Pucciniomycotina</taxon>
        <taxon>Microbotryomycetes</taxon>
        <taxon>Microbotryales</taxon>
        <taxon>Microbotryaceae</taxon>
        <taxon>Microbotryum</taxon>
    </lineage>
</organism>
<evidence type="ECO:0000313" key="3">
    <source>
        <dbReference type="Proteomes" id="UP000249464"/>
    </source>
</evidence>
<proteinExistence type="predicted"/>
<evidence type="ECO:0000313" key="2">
    <source>
        <dbReference type="EMBL" id="SGY39567.1"/>
    </source>
</evidence>
<keyword evidence="3" id="KW-1185">Reference proteome</keyword>
<evidence type="ECO:0000256" key="1">
    <source>
        <dbReference type="SAM" id="MobiDB-lite"/>
    </source>
</evidence>
<reference evidence="2 3" key="1">
    <citation type="submission" date="2016-11" db="EMBL/GenBank/DDBJ databases">
        <authorList>
            <person name="Jaros S."/>
            <person name="Januszkiewicz K."/>
            <person name="Wedrychowicz H."/>
        </authorList>
    </citation>
    <scope>NUCLEOTIDE SEQUENCE [LARGE SCALE GENOMIC DNA]</scope>
</reference>
<accession>A0A2X0MN82</accession>
<gene>
    <name evidence="2" type="primary">BQ5605_C003g02237</name>
    <name evidence="2" type="ORF">BQ5605_C003G02237</name>
</gene>
<feature type="compositionally biased region" description="Polar residues" evidence="1">
    <location>
        <begin position="220"/>
        <end position="229"/>
    </location>
</feature>